<accession>J9GC21</accession>
<feature type="compositionally biased region" description="Low complexity" evidence="1">
    <location>
        <begin position="175"/>
        <end position="189"/>
    </location>
</feature>
<evidence type="ECO:0000256" key="1">
    <source>
        <dbReference type="SAM" id="MobiDB-lite"/>
    </source>
</evidence>
<protein>
    <submittedName>
        <fullName evidence="2">Uncharacterized protein</fullName>
    </submittedName>
</protein>
<sequence length="288" mass="33518">MIQTSFEGGPQAYLEYLALVADESGELITIVTPETLPIFEKLLCAAEKRLTLENPYGLKEPRTVIGQLIRREKLTIRTNFTRDAQPTEVETLTAETEERQDNDEDNRFNRRFDRKKPFDKKFNRYKKSNRRVAKDGDTPKSDDESNVTPKKKHFKERRFTKKRPYRGRQREEATETTSSEVAETTTSVTPEMAPTPVDTNEVPATVTTPTETETKESNTDKPYRRKPRKFVPRKKAKATSDTSAASDGTSDEQPKAFEKKPYDKKRYQKKRPNPKARREKQWDDDNFW</sequence>
<feature type="compositionally biased region" description="Basic and acidic residues" evidence="1">
    <location>
        <begin position="279"/>
        <end position="288"/>
    </location>
</feature>
<gene>
    <name evidence="2" type="ORF">EVA_07493</name>
</gene>
<feature type="compositionally biased region" description="Basic residues" evidence="1">
    <location>
        <begin position="223"/>
        <end position="237"/>
    </location>
</feature>
<evidence type="ECO:0000313" key="2">
    <source>
        <dbReference type="EMBL" id="EJX04399.1"/>
    </source>
</evidence>
<reference evidence="2" key="1">
    <citation type="journal article" date="2012" name="PLoS ONE">
        <title>Gene sets for utilization of primary and secondary nutrition supplies in the distal gut of endangered iberian lynx.</title>
        <authorList>
            <person name="Alcaide M."/>
            <person name="Messina E."/>
            <person name="Richter M."/>
            <person name="Bargiela R."/>
            <person name="Peplies J."/>
            <person name="Huws S.A."/>
            <person name="Newbold C.J."/>
            <person name="Golyshin P.N."/>
            <person name="Simon M.A."/>
            <person name="Lopez G."/>
            <person name="Yakimov M.M."/>
            <person name="Ferrer M."/>
        </authorList>
    </citation>
    <scope>NUCLEOTIDE SEQUENCE</scope>
</reference>
<dbReference type="EMBL" id="AMCI01001821">
    <property type="protein sequence ID" value="EJX04399.1"/>
    <property type="molecule type" value="Genomic_DNA"/>
</dbReference>
<feature type="compositionally biased region" description="Low complexity" evidence="1">
    <location>
        <begin position="239"/>
        <end position="248"/>
    </location>
</feature>
<feature type="compositionally biased region" description="Basic and acidic residues" evidence="1">
    <location>
        <begin position="105"/>
        <end position="122"/>
    </location>
</feature>
<feature type="compositionally biased region" description="Basic and acidic residues" evidence="1">
    <location>
        <begin position="132"/>
        <end position="143"/>
    </location>
</feature>
<name>J9GC21_9ZZZZ</name>
<feature type="region of interest" description="Disordered" evidence="1">
    <location>
        <begin position="80"/>
        <end position="288"/>
    </location>
</feature>
<proteinExistence type="predicted"/>
<dbReference type="AlphaFoldDB" id="J9GC21"/>
<feature type="compositionally biased region" description="Basic and acidic residues" evidence="1">
    <location>
        <begin position="212"/>
        <end position="222"/>
    </location>
</feature>
<feature type="compositionally biased region" description="Basic residues" evidence="1">
    <location>
        <begin position="266"/>
        <end position="278"/>
    </location>
</feature>
<organism evidence="2">
    <name type="scientific">gut metagenome</name>
    <dbReference type="NCBI Taxonomy" id="749906"/>
    <lineage>
        <taxon>unclassified sequences</taxon>
        <taxon>metagenomes</taxon>
        <taxon>organismal metagenomes</taxon>
    </lineage>
</organism>
<comment type="caution">
    <text evidence="2">The sequence shown here is derived from an EMBL/GenBank/DDBJ whole genome shotgun (WGS) entry which is preliminary data.</text>
</comment>
<feature type="compositionally biased region" description="Basic residues" evidence="1">
    <location>
        <begin position="149"/>
        <end position="167"/>
    </location>
</feature>
<feature type="compositionally biased region" description="Basic and acidic residues" evidence="1">
    <location>
        <begin position="252"/>
        <end position="265"/>
    </location>
</feature>
<feature type="compositionally biased region" description="Low complexity" evidence="1">
    <location>
        <begin position="199"/>
        <end position="211"/>
    </location>
</feature>